<evidence type="ECO:0000313" key="2">
    <source>
        <dbReference type="EMBL" id="TFJ97803.1"/>
    </source>
</evidence>
<name>A0A4D9DSK9_9SAUR</name>
<gene>
    <name evidence="2" type="ORF">DR999_PMT20328</name>
</gene>
<reference evidence="2 3" key="2">
    <citation type="submission" date="2019-04" db="EMBL/GenBank/DDBJ databases">
        <title>The genome sequence of big-headed turtle.</title>
        <authorList>
            <person name="Gong S."/>
        </authorList>
    </citation>
    <scope>NUCLEOTIDE SEQUENCE [LARGE SCALE GENOMIC DNA]</scope>
    <source>
        <strain evidence="2">DO16091913</strain>
        <tissue evidence="2">Muscle</tissue>
    </source>
</reference>
<evidence type="ECO:0000313" key="3">
    <source>
        <dbReference type="Proteomes" id="UP000297703"/>
    </source>
</evidence>
<dbReference type="Proteomes" id="UP000297703">
    <property type="component" value="Unassembled WGS sequence"/>
</dbReference>
<dbReference type="EMBL" id="QXTE01000460">
    <property type="protein sequence ID" value="TFJ97803.1"/>
    <property type="molecule type" value="Genomic_DNA"/>
</dbReference>
<keyword evidence="3" id="KW-1185">Reference proteome</keyword>
<accession>A0A4D9DSK9</accession>
<evidence type="ECO:0000256" key="1">
    <source>
        <dbReference type="SAM" id="MobiDB-lite"/>
    </source>
</evidence>
<dbReference type="AlphaFoldDB" id="A0A4D9DSK9"/>
<organism evidence="2 3">
    <name type="scientific">Platysternon megacephalum</name>
    <name type="common">big-headed turtle</name>
    <dbReference type="NCBI Taxonomy" id="55544"/>
    <lineage>
        <taxon>Eukaryota</taxon>
        <taxon>Metazoa</taxon>
        <taxon>Chordata</taxon>
        <taxon>Craniata</taxon>
        <taxon>Vertebrata</taxon>
        <taxon>Euteleostomi</taxon>
        <taxon>Archelosauria</taxon>
        <taxon>Testudinata</taxon>
        <taxon>Testudines</taxon>
        <taxon>Cryptodira</taxon>
        <taxon>Durocryptodira</taxon>
        <taxon>Testudinoidea</taxon>
        <taxon>Platysternidae</taxon>
        <taxon>Platysternon</taxon>
    </lineage>
</organism>
<feature type="region of interest" description="Disordered" evidence="1">
    <location>
        <begin position="87"/>
        <end position="110"/>
    </location>
</feature>
<reference evidence="2 3" key="1">
    <citation type="submission" date="2019-04" db="EMBL/GenBank/DDBJ databases">
        <title>Draft genome of the big-headed turtle Platysternon megacephalum.</title>
        <authorList>
            <person name="Gong S."/>
        </authorList>
    </citation>
    <scope>NUCLEOTIDE SEQUENCE [LARGE SCALE GENOMIC DNA]</scope>
    <source>
        <strain evidence="2">DO16091913</strain>
        <tissue evidence="2">Muscle</tissue>
    </source>
</reference>
<comment type="caution">
    <text evidence="2">The sequence shown here is derived from an EMBL/GenBank/DDBJ whole genome shotgun (WGS) entry which is preliminary data.</text>
</comment>
<protein>
    <submittedName>
        <fullName evidence="2">Leukosialin</fullName>
    </submittedName>
</protein>
<proteinExistence type="predicted"/>
<sequence length="121" mass="13167">MCWCGRLQRSQELAGRGEGDWREQAITQPWGAETPHNGPACGPRFDQAEGNARAALARCCSPCGGLRTGANAERVFPAGQRVGEQVLSQDPPGCVKRNTPSWGEREESGGVSCRERRCWLP</sequence>